<protein>
    <submittedName>
        <fullName evidence="2">Uncharacterized membrane protein</fullName>
    </submittedName>
</protein>
<dbReference type="EMBL" id="FRDF01000008">
    <property type="protein sequence ID" value="SHN56892.1"/>
    <property type="molecule type" value="Genomic_DNA"/>
</dbReference>
<dbReference type="RefSeq" id="WP_072674080.1">
    <property type="nucleotide sequence ID" value="NZ_FRDF01000008.1"/>
</dbReference>
<name>A0A1M7SF15_9SPHN</name>
<feature type="domain" description="DUF1254" evidence="1">
    <location>
        <begin position="53"/>
        <end position="161"/>
    </location>
</feature>
<evidence type="ECO:0000313" key="3">
    <source>
        <dbReference type="Proteomes" id="UP000184391"/>
    </source>
</evidence>
<keyword evidence="3" id="KW-1185">Reference proteome</keyword>
<dbReference type="Proteomes" id="UP000184391">
    <property type="component" value="Unassembled WGS sequence"/>
</dbReference>
<dbReference type="InterPro" id="IPR010679">
    <property type="entry name" value="DUF1254"/>
</dbReference>
<organism evidence="2 3">
    <name type="scientific">Erythrobacter sanguineus</name>
    <dbReference type="NCBI Taxonomy" id="198312"/>
    <lineage>
        <taxon>Bacteria</taxon>
        <taxon>Pseudomonadati</taxon>
        <taxon>Pseudomonadota</taxon>
        <taxon>Alphaproteobacteria</taxon>
        <taxon>Sphingomonadales</taxon>
        <taxon>Erythrobacteraceae</taxon>
        <taxon>Erythrobacter/Porphyrobacter group</taxon>
        <taxon>Erythrobacter</taxon>
    </lineage>
</organism>
<dbReference type="OrthoDB" id="1346484at2"/>
<dbReference type="Pfam" id="PF06863">
    <property type="entry name" value="DUF1254"/>
    <property type="match status" value="1"/>
</dbReference>
<gene>
    <name evidence="2" type="ORF">SAMN02745193_01533</name>
</gene>
<evidence type="ECO:0000259" key="1">
    <source>
        <dbReference type="Pfam" id="PF06863"/>
    </source>
</evidence>
<sequence length="179" mass="19139">MRRWLGPLAVLLVCAAGVHLAALQLAPGFIMSRAMAALADKRVVLHGFTAPLRVSPQTQNVVRSSPDLYYALCRYDLDDPGAQVTVRMEGWPDYQSLSFFDARTDNFATLRGTGQDVAVRLLPPGSTPEEGAIVSPTPKGVILIRRLAPDAARFAAATETGKGDRCGLEHKVAADPGQG</sequence>
<proteinExistence type="predicted"/>
<accession>A0A1M7SF15</accession>
<dbReference type="AlphaFoldDB" id="A0A1M7SF15"/>
<evidence type="ECO:0000313" key="2">
    <source>
        <dbReference type="EMBL" id="SHN56892.1"/>
    </source>
</evidence>
<reference evidence="3" key="1">
    <citation type="submission" date="2016-12" db="EMBL/GenBank/DDBJ databases">
        <authorList>
            <person name="Varghese N."/>
            <person name="Submissions S."/>
        </authorList>
    </citation>
    <scope>NUCLEOTIDE SEQUENCE [LARGE SCALE GENOMIC DNA]</scope>
    <source>
        <strain evidence="3">DSM 11032</strain>
    </source>
</reference>
<dbReference type="SUPFAM" id="SSF160935">
    <property type="entry name" value="VPA0735-like"/>
    <property type="match status" value="1"/>
</dbReference>
<dbReference type="STRING" id="198312.SAMN02745193_01533"/>